<evidence type="ECO:0000256" key="2">
    <source>
        <dbReference type="ARBA" id="ARBA00010617"/>
    </source>
</evidence>
<protein>
    <recommendedName>
        <fullName evidence="9">Cytochrome P450</fullName>
    </recommendedName>
</protein>
<feature type="binding site" description="axial binding residue" evidence="5">
    <location>
        <position position="329"/>
    </location>
    <ligand>
        <name>heme</name>
        <dbReference type="ChEBI" id="CHEBI:30413"/>
    </ligand>
    <ligandPart>
        <name>Fe</name>
        <dbReference type="ChEBI" id="CHEBI:18248"/>
    </ligandPart>
</feature>
<evidence type="ECO:0000313" key="7">
    <source>
        <dbReference type="EMBL" id="KAK1006424.1"/>
    </source>
</evidence>
<evidence type="ECO:0000256" key="3">
    <source>
        <dbReference type="ARBA" id="ARBA00022723"/>
    </source>
</evidence>
<evidence type="ECO:0000256" key="1">
    <source>
        <dbReference type="ARBA" id="ARBA00001971"/>
    </source>
</evidence>
<comment type="caution">
    <text evidence="7">The sequence shown here is derived from an EMBL/GenBank/DDBJ whole genome shotgun (WGS) entry which is preliminary data.</text>
</comment>
<reference evidence="7" key="1">
    <citation type="submission" date="2023-06" db="EMBL/GenBank/DDBJ databases">
        <title>Black Yeasts Isolated from many extreme environments.</title>
        <authorList>
            <person name="Coleine C."/>
            <person name="Stajich J.E."/>
            <person name="Selbmann L."/>
        </authorList>
    </citation>
    <scope>NUCLEOTIDE SEQUENCE</scope>
    <source>
        <strain evidence="7">CCFEE 5200</strain>
    </source>
</reference>
<dbReference type="Gene3D" id="1.10.630.10">
    <property type="entry name" value="Cytochrome P450"/>
    <property type="match status" value="1"/>
</dbReference>
<keyword evidence="8" id="KW-1185">Reference proteome</keyword>
<dbReference type="GO" id="GO:0020037">
    <property type="term" value="F:heme binding"/>
    <property type="evidence" value="ECO:0007669"/>
    <property type="project" value="InterPro"/>
</dbReference>
<name>A0AAN6KXC0_9PEZI</name>
<dbReference type="InterPro" id="IPR036396">
    <property type="entry name" value="Cyt_P450_sf"/>
</dbReference>
<evidence type="ECO:0000256" key="5">
    <source>
        <dbReference type="PIRSR" id="PIRSR602401-1"/>
    </source>
</evidence>
<sequence>MSLPPHGIFSLRNKAAHSQRRGLLSHAFSQQNINDCMPIIEQKLDSLLRSFNCDTSQTVDVFLRFRLFAFDVVGELFLGTSFGASEAGTAPEYLHDVDRQFLFSGIKFNFPLLATFLSQIPLSSMKTFTQGGERLAQFGNSAFQEYIQRYGRDSKRRDLLTKVLVPQQKGKAMTDRETYVEVGNLVAAGTDTTSTTLTYLFWSLARFPEWQNHVRKEMHEKLGRAAQGPYEMQALNGLPVVDAVINEALRLYPAAPASLPRVTPQEGWQWNAYTIPPEASCRAFLHTATRDPIAFPDPDVFLPGRWLEAEPTTSMKTLFMPFSKGTRACIGKSLAMVELRLVVLGLLSRYEVKLPPQTTEESMEIRDHFLVMPKSGKCELIFEPLPEGRWRRPDQTPDRRRLITAQYDL</sequence>
<evidence type="ECO:0000313" key="8">
    <source>
        <dbReference type="Proteomes" id="UP001175353"/>
    </source>
</evidence>
<keyword evidence="4 5" id="KW-0408">Iron</keyword>
<evidence type="ECO:0008006" key="9">
    <source>
        <dbReference type="Google" id="ProtNLM"/>
    </source>
</evidence>
<dbReference type="SUPFAM" id="SSF48264">
    <property type="entry name" value="Cytochrome P450"/>
    <property type="match status" value="1"/>
</dbReference>
<dbReference type="PANTHER" id="PTHR24305">
    <property type="entry name" value="CYTOCHROME P450"/>
    <property type="match status" value="1"/>
</dbReference>
<evidence type="ECO:0000256" key="6">
    <source>
        <dbReference type="RuleBase" id="RU000461"/>
    </source>
</evidence>
<dbReference type="InterPro" id="IPR050121">
    <property type="entry name" value="Cytochrome_P450_monoxygenase"/>
</dbReference>
<dbReference type="AlphaFoldDB" id="A0AAN6KXC0"/>
<dbReference type="Pfam" id="PF00067">
    <property type="entry name" value="p450"/>
    <property type="match status" value="1"/>
</dbReference>
<dbReference type="InterPro" id="IPR002401">
    <property type="entry name" value="Cyt_P450_E_grp-I"/>
</dbReference>
<dbReference type="PANTHER" id="PTHR24305:SF166">
    <property type="entry name" value="CYTOCHROME P450 12A4, MITOCHONDRIAL-RELATED"/>
    <property type="match status" value="1"/>
</dbReference>
<accession>A0AAN6KXC0</accession>
<keyword evidence="3 5" id="KW-0479">Metal-binding</keyword>
<keyword evidence="6" id="KW-0560">Oxidoreductase</keyword>
<comment type="similarity">
    <text evidence="2 6">Belongs to the cytochrome P450 family.</text>
</comment>
<keyword evidence="6" id="KW-0503">Monooxygenase</keyword>
<dbReference type="InterPro" id="IPR001128">
    <property type="entry name" value="Cyt_P450"/>
</dbReference>
<dbReference type="InterPro" id="IPR017972">
    <property type="entry name" value="Cyt_P450_CS"/>
</dbReference>
<organism evidence="7 8">
    <name type="scientific">Friedmanniomyces endolithicus</name>
    <dbReference type="NCBI Taxonomy" id="329885"/>
    <lineage>
        <taxon>Eukaryota</taxon>
        <taxon>Fungi</taxon>
        <taxon>Dikarya</taxon>
        <taxon>Ascomycota</taxon>
        <taxon>Pezizomycotina</taxon>
        <taxon>Dothideomycetes</taxon>
        <taxon>Dothideomycetidae</taxon>
        <taxon>Mycosphaerellales</taxon>
        <taxon>Teratosphaeriaceae</taxon>
        <taxon>Friedmanniomyces</taxon>
    </lineage>
</organism>
<proteinExistence type="inferred from homology"/>
<dbReference type="GO" id="GO:0016705">
    <property type="term" value="F:oxidoreductase activity, acting on paired donors, with incorporation or reduction of molecular oxygen"/>
    <property type="evidence" value="ECO:0007669"/>
    <property type="project" value="InterPro"/>
</dbReference>
<gene>
    <name evidence="7" type="ORF">LTR91_003684</name>
</gene>
<dbReference type="PRINTS" id="PR00463">
    <property type="entry name" value="EP450I"/>
</dbReference>
<dbReference type="PRINTS" id="PR00385">
    <property type="entry name" value="P450"/>
</dbReference>
<dbReference type="GO" id="GO:0005506">
    <property type="term" value="F:iron ion binding"/>
    <property type="evidence" value="ECO:0007669"/>
    <property type="project" value="InterPro"/>
</dbReference>
<evidence type="ECO:0000256" key="4">
    <source>
        <dbReference type="ARBA" id="ARBA00023004"/>
    </source>
</evidence>
<keyword evidence="5 6" id="KW-0349">Heme</keyword>
<dbReference type="Proteomes" id="UP001175353">
    <property type="component" value="Unassembled WGS sequence"/>
</dbReference>
<dbReference type="PROSITE" id="PS00086">
    <property type="entry name" value="CYTOCHROME_P450"/>
    <property type="match status" value="1"/>
</dbReference>
<comment type="cofactor">
    <cofactor evidence="1 5">
        <name>heme</name>
        <dbReference type="ChEBI" id="CHEBI:30413"/>
    </cofactor>
</comment>
<dbReference type="EMBL" id="JAUJLE010000020">
    <property type="protein sequence ID" value="KAK1006424.1"/>
    <property type="molecule type" value="Genomic_DNA"/>
</dbReference>
<dbReference type="GO" id="GO:0004497">
    <property type="term" value="F:monooxygenase activity"/>
    <property type="evidence" value="ECO:0007669"/>
    <property type="project" value="UniProtKB-KW"/>
</dbReference>